<reference evidence="2 3" key="1">
    <citation type="submission" date="2019-04" db="EMBL/GenBank/DDBJ databases">
        <title>Phreatobacter aquaticus sp. nov.</title>
        <authorList>
            <person name="Choi A."/>
        </authorList>
    </citation>
    <scope>NUCLEOTIDE SEQUENCE [LARGE SCALE GENOMIC DNA]</scope>
    <source>
        <strain evidence="2 3">KCTC 52518</strain>
    </source>
</reference>
<keyword evidence="2" id="KW-0808">Transferase</keyword>
<protein>
    <submittedName>
        <fullName evidence="2">Aminoglycoside phosphotransferase family protein</fullName>
    </submittedName>
</protein>
<evidence type="ECO:0000313" key="2">
    <source>
        <dbReference type="EMBL" id="QCI67661.1"/>
    </source>
</evidence>
<feature type="domain" description="Aminoglycoside phosphotransferase" evidence="1">
    <location>
        <begin position="31"/>
        <end position="255"/>
    </location>
</feature>
<evidence type="ECO:0000313" key="3">
    <source>
        <dbReference type="Proteomes" id="UP000298781"/>
    </source>
</evidence>
<dbReference type="PANTHER" id="PTHR21310">
    <property type="entry name" value="AMINOGLYCOSIDE PHOSPHOTRANSFERASE-RELATED-RELATED"/>
    <property type="match status" value="1"/>
</dbReference>
<sequence length="293" mass="32766">MTETPTLESLRDIITGRFPDLAKARFSLLTTGWASLAVEVDGRLIFKFPRNDEAATSLRREADLLGVIRPVVTMPVPDLTLCAGPPLFSRHAKLAGDHLVSAQYDLLPIDTRQRLATDMARFYAELHRLEPGDMEEAGAHAIKPWLQPDEILRRCCQVLSAELQRYARRTVAAWQDLPADPHGTTYGFFDGHGWNMAFDHQAGRLNGIYDFGDSGFGALHQEFIYTNFISRDLTARIVDAYEALTGRRLDRRRIALLSGILRLSELAELADDPGHMPAMREHVATWAAGDASR</sequence>
<dbReference type="RefSeq" id="WP_136963090.1">
    <property type="nucleotide sequence ID" value="NZ_CP039690.1"/>
</dbReference>
<dbReference type="InterPro" id="IPR051678">
    <property type="entry name" value="AGP_Transferase"/>
</dbReference>
<dbReference type="Proteomes" id="UP000298781">
    <property type="component" value="Chromosome"/>
</dbReference>
<name>A0A4D7B421_9HYPH</name>
<dbReference type="SUPFAM" id="SSF56112">
    <property type="entry name" value="Protein kinase-like (PK-like)"/>
    <property type="match status" value="1"/>
</dbReference>
<dbReference type="InterPro" id="IPR011009">
    <property type="entry name" value="Kinase-like_dom_sf"/>
</dbReference>
<dbReference type="AlphaFoldDB" id="A0A4D7B421"/>
<accession>A0A4D7B421</accession>
<dbReference type="Pfam" id="PF01636">
    <property type="entry name" value="APH"/>
    <property type="match status" value="1"/>
</dbReference>
<gene>
    <name evidence="2" type="ORF">E8M01_27600</name>
</gene>
<dbReference type="GO" id="GO:0016740">
    <property type="term" value="F:transferase activity"/>
    <property type="evidence" value="ECO:0007669"/>
    <property type="project" value="UniProtKB-KW"/>
</dbReference>
<dbReference type="KEGG" id="pstg:E8M01_27600"/>
<dbReference type="Gene3D" id="3.90.1200.10">
    <property type="match status" value="1"/>
</dbReference>
<proteinExistence type="predicted"/>
<evidence type="ECO:0000259" key="1">
    <source>
        <dbReference type="Pfam" id="PF01636"/>
    </source>
</evidence>
<dbReference type="InterPro" id="IPR002575">
    <property type="entry name" value="Aminoglycoside_PTrfase"/>
</dbReference>
<dbReference type="Gene3D" id="3.30.200.20">
    <property type="entry name" value="Phosphorylase Kinase, domain 1"/>
    <property type="match status" value="1"/>
</dbReference>
<keyword evidence="3" id="KW-1185">Reference proteome</keyword>
<dbReference type="OrthoDB" id="1550312at2"/>
<dbReference type="EMBL" id="CP039690">
    <property type="protein sequence ID" value="QCI67661.1"/>
    <property type="molecule type" value="Genomic_DNA"/>
</dbReference>
<organism evidence="2 3">
    <name type="scientific">Phreatobacter stygius</name>
    <dbReference type="NCBI Taxonomy" id="1940610"/>
    <lineage>
        <taxon>Bacteria</taxon>
        <taxon>Pseudomonadati</taxon>
        <taxon>Pseudomonadota</taxon>
        <taxon>Alphaproteobacteria</taxon>
        <taxon>Hyphomicrobiales</taxon>
        <taxon>Phreatobacteraceae</taxon>
        <taxon>Phreatobacter</taxon>
    </lineage>
</organism>
<dbReference type="PANTHER" id="PTHR21310:SF15">
    <property type="entry name" value="AMINOGLYCOSIDE PHOSPHOTRANSFERASE DOMAIN-CONTAINING PROTEIN"/>
    <property type="match status" value="1"/>
</dbReference>